<evidence type="ECO:0008006" key="6">
    <source>
        <dbReference type="Google" id="ProtNLM"/>
    </source>
</evidence>
<reference evidence="4 5" key="1">
    <citation type="journal article" date="2015" name="BMC Genomics">
        <title>Genome mining reveals unlocked bioactive potential of marine Gram-negative bacteria.</title>
        <authorList>
            <person name="Machado H."/>
            <person name="Sonnenschein E.C."/>
            <person name="Melchiorsen J."/>
            <person name="Gram L."/>
        </authorList>
    </citation>
    <scope>NUCLEOTIDE SEQUENCE [LARGE SCALE GENOMIC DNA]</scope>
    <source>
        <strain evidence="4 5">S2757</strain>
    </source>
</reference>
<protein>
    <recommendedName>
        <fullName evidence="6">Curlin subunit CsgB</fullName>
    </recommendedName>
</protein>
<name>A0A0F4NLD0_9VIBR</name>
<dbReference type="GO" id="GO:0007155">
    <property type="term" value="P:cell adhesion"/>
    <property type="evidence" value="ECO:0007669"/>
    <property type="project" value="InterPro"/>
</dbReference>
<dbReference type="OrthoDB" id="5877699at2"/>
<organism evidence="4 5">
    <name type="scientific">Vibrio galatheae</name>
    <dbReference type="NCBI Taxonomy" id="579748"/>
    <lineage>
        <taxon>Bacteria</taxon>
        <taxon>Pseudomonadati</taxon>
        <taxon>Pseudomonadota</taxon>
        <taxon>Gammaproteobacteria</taxon>
        <taxon>Vibrionales</taxon>
        <taxon>Vibrionaceae</taxon>
        <taxon>Vibrio</taxon>
    </lineage>
</organism>
<sequence length="205" mass="22001">MQNLKFIRNGFVVLSILTTASAYSGSQLDVDEMSNIFGEFQGSDELGLLEDLVLSPGNYAEVTLTSTSNSHVAIGQVRKGNGTNKAKVIQDGAHSSTAIVTQIGSSNTALVEQSGENNIAVLEQTGRYHTGYISQDGNNNLAYLNQCSGRFCLGNEGSEISISQANDNNVAIVLDKSNASYGIEQSGNDFIFIRNSMNRSIYVEQ</sequence>
<dbReference type="AlphaFoldDB" id="A0A0F4NLD0"/>
<evidence type="ECO:0000313" key="4">
    <source>
        <dbReference type="EMBL" id="KJY82856.1"/>
    </source>
</evidence>
<evidence type="ECO:0000256" key="3">
    <source>
        <dbReference type="SAM" id="SignalP"/>
    </source>
</evidence>
<gene>
    <name evidence="4" type="ORF">TW81_11645</name>
</gene>
<accession>A0A0F4NLD0</accession>
<evidence type="ECO:0000256" key="1">
    <source>
        <dbReference type="ARBA" id="ARBA00009766"/>
    </source>
</evidence>
<proteinExistence type="inferred from homology"/>
<dbReference type="PATRIC" id="fig|579748.3.peg.2402"/>
<dbReference type="RefSeq" id="WP_045955881.1">
    <property type="nucleotide sequence ID" value="NZ_JXXV01000018.1"/>
</dbReference>
<dbReference type="Pfam" id="PF07012">
    <property type="entry name" value="Curlin_rpt"/>
    <property type="match status" value="1"/>
</dbReference>
<keyword evidence="2 3" id="KW-0732">Signal</keyword>
<comment type="similarity">
    <text evidence="1">Belongs to the CsgA/CsgB family.</text>
</comment>
<evidence type="ECO:0000256" key="2">
    <source>
        <dbReference type="ARBA" id="ARBA00022729"/>
    </source>
</evidence>
<keyword evidence="5" id="KW-1185">Reference proteome</keyword>
<dbReference type="GO" id="GO:0009289">
    <property type="term" value="C:pilus"/>
    <property type="evidence" value="ECO:0007669"/>
    <property type="project" value="InterPro"/>
</dbReference>
<dbReference type="InterPro" id="IPR009742">
    <property type="entry name" value="Curlin_rpt"/>
</dbReference>
<feature type="signal peptide" evidence="3">
    <location>
        <begin position="1"/>
        <end position="24"/>
    </location>
</feature>
<feature type="chain" id="PRO_5002473023" description="Curlin subunit CsgB" evidence="3">
    <location>
        <begin position="25"/>
        <end position="205"/>
    </location>
</feature>
<comment type="caution">
    <text evidence="4">The sequence shown here is derived from an EMBL/GenBank/DDBJ whole genome shotgun (WGS) entry which is preliminary data.</text>
</comment>
<dbReference type="EMBL" id="JXXV01000018">
    <property type="protein sequence ID" value="KJY82856.1"/>
    <property type="molecule type" value="Genomic_DNA"/>
</dbReference>
<evidence type="ECO:0000313" key="5">
    <source>
        <dbReference type="Proteomes" id="UP000033673"/>
    </source>
</evidence>
<dbReference type="Proteomes" id="UP000033673">
    <property type="component" value="Unassembled WGS sequence"/>
</dbReference>